<feature type="transmembrane region" description="Helical" evidence="7">
    <location>
        <begin position="348"/>
        <end position="365"/>
    </location>
</feature>
<keyword evidence="10" id="KW-1185">Reference proteome</keyword>
<feature type="transmembrane region" description="Helical" evidence="7">
    <location>
        <begin position="102"/>
        <end position="121"/>
    </location>
</feature>
<feature type="transmembrane region" description="Helical" evidence="7">
    <location>
        <begin position="434"/>
        <end position="457"/>
    </location>
</feature>
<accession>A0A0A1T5F0</accession>
<keyword evidence="5 7" id="KW-0472">Membrane</keyword>
<evidence type="ECO:0000256" key="3">
    <source>
        <dbReference type="ARBA" id="ARBA00022692"/>
    </source>
</evidence>
<sequence>MAANKEQQSSANQAVDHSSTGDSFDDTKRPRLHAKTFLAVLAVCFIYFAQLLCIVGAGTQGQTIAGHFGSKDVVWFSAPITILTVVLGPIVSQAADYWGRKWFLVIFSLAGVVGSIIVARASSMSMAIAGFTVLGISFGVQPLLHTVAAEVLPRRWRPYAQAATLSSSSMGSVTGLLVGGALNRNYDPNSLGFQYYFYITMAIYLAATILCVAVYHPPPTAKQVEFRGRTMDKLHRLDWVGYVLLAAGLILFCVALSYSGNPYTWADAHVSATFAVGVALALALVAYETWFKSDGMFHHGLFTGNRNFSIALFCVFAEGLAFFAANIYFAFEVSVLYETDALLVNTRYTISLFALIFSAILSGIYCSATRRIRWITVAAFVIFTAFFAAMAKADRSTDHAVWGYGVLLGFGLGMTLTALVTVAQLSTPPELISIASGLIISVRSLGGTIGIAIYTALFNDQLNRIGDNVANAVLPKGLSPDALPQFIGALSSHNQTALMGVPGVTPEIIGAGATALVDTFITGFSHVWIAASCFVGLAAIAAVFLFDPRKEFNNRIDAAMDKEDTSSE</sequence>
<proteinExistence type="predicted"/>
<organism evidence="9 10">
    <name type="scientific">[Torrubiella] hemipterigena</name>
    <dbReference type="NCBI Taxonomy" id="1531966"/>
    <lineage>
        <taxon>Eukaryota</taxon>
        <taxon>Fungi</taxon>
        <taxon>Dikarya</taxon>
        <taxon>Ascomycota</taxon>
        <taxon>Pezizomycotina</taxon>
        <taxon>Sordariomycetes</taxon>
        <taxon>Hypocreomycetidae</taxon>
        <taxon>Hypocreales</taxon>
        <taxon>Clavicipitaceae</taxon>
        <taxon>Clavicipitaceae incertae sedis</taxon>
        <taxon>'Torrubiella' clade</taxon>
    </lineage>
</organism>
<evidence type="ECO:0000256" key="6">
    <source>
        <dbReference type="SAM" id="MobiDB-lite"/>
    </source>
</evidence>
<feature type="transmembrane region" description="Helical" evidence="7">
    <location>
        <begin position="308"/>
        <end position="328"/>
    </location>
</feature>
<comment type="subcellular location">
    <subcellularLocation>
        <location evidence="1">Membrane</location>
        <topology evidence="1">Multi-pass membrane protein</topology>
    </subcellularLocation>
</comment>
<feature type="transmembrane region" description="Helical" evidence="7">
    <location>
        <begin position="402"/>
        <end position="422"/>
    </location>
</feature>
<keyword evidence="2" id="KW-0813">Transport</keyword>
<dbReference type="PANTHER" id="PTHR23501">
    <property type="entry name" value="MAJOR FACILITATOR SUPERFAMILY"/>
    <property type="match status" value="1"/>
</dbReference>
<feature type="region of interest" description="Disordered" evidence="6">
    <location>
        <begin position="1"/>
        <end position="26"/>
    </location>
</feature>
<dbReference type="OrthoDB" id="2587356at2759"/>
<feature type="transmembrane region" description="Helical" evidence="7">
    <location>
        <begin position="372"/>
        <end position="390"/>
    </location>
</feature>
<dbReference type="GO" id="GO:0005886">
    <property type="term" value="C:plasma membrane"/>
    <property type="evidence" value="ECO:0007669"/>
    <property type="project" value="TreeGrafter"/>
</dbReference>
<dbReference type="Gene3D" id="1.20.1250.20">
    <property type="entry name" value="MFS general substrate transporter like domains"/>
    <property type="match status" value="1"/>
</dbReference>
<keyword evidence="3 7" id="KW-0812">Transmembrane</keyword>
<dbReference type="PROSITE" id="PS50850">
    <property type="entry name" value="MFS"/>
    <property type="match status" value="1"/>
</dbReference>
<feature type="domain" description="Major facilitator superfamily (MFS) profile" evidence="8">
    <location>
        <begin position="36"/>
        <end position="550"/>
    </location>
</feature>
<feature type="transmembrane region" description="Helical" evidence="7">
    <location>
        <begin position="159"/>
        <end position="183"/>
    </location>
</feature>
<evidence type="ECO:0000256" key="5">
    <source>
        <dbReference type="ARBA" id="ARBA00023136"/>
    </source>
</evidence>
<evidence type="ECO:0000256" key="7">
    <source>
        <dbReference type="SAM" id="Phobius"/>
    </source>
</evidence>
<dbReference type="SUPFAM" id="SSF103473">
    <property type="entry name" value="MFS general substrate transporter"/>
    <property type="match status" value="1"/>
</dbReference>
<dbReference type="InterPro" id="IPR005829">
    <property type="entry name" value="Sugar_transporter_CS"/>
</dbReference>
<evidence type="ECO:0000256" key="4">
    <source>
        <dbReference type="ARBA" id="ARBA00022989"/>
    </source>
</evidence>
<feature type="transmembrane region" description="Helical" evidence="7">
    <location>
        <begin position="73"/>
        <end position="90"/>
    </location>
</feature>
<dbReference type="InterPro" id="IPR010573">
    <property type="entry name" value="MFS_Str1/Tri12-like"/>
</dbReference>
<evidence type="ECO:0000256" key="1">
    <source>
        <dbReference type="ARBA" id="ARBA00004141"/>
    </source>
</evidence>
<dbReference type="HOGENOM" id="CLU_000960_25_1_1"/>
<feature type="compositionally biased region" description="Polar residues" evidence="6">
    <location>
        <begin position="1"/>
        <end position="22"/>
    </location>
</feature>
<feature type="transmembrane region" description="Helical" evidence="7">
    <location>
        <begin position="37"/>
        <end position="58"/>
    </location>
</feature>
<name>A0A0A1T5F0_9HYPO</name>
<protein>
    <recommendedName>
        <fullName evidence="8">Major facilitator superfamily (MFS) profile domain-containing protein</fullName>
    </recommendedName>
</protein>
<dbReference type="GO" id="GO:0022857">
    <property type="term" value="F:transmembrane transporter activity"/>
    <property type="evidence" value="ECO:0007669"/>
    <property type="project" value="InterPro"/>
</dbReference>
<evidence type="ECO:0000313" key="10">
    <source>
        <dbReference type="Proteomes" id="UP000039046"/>
    </source>
</evidence>
<dbReference type="AlphaFoldDB" id="A0A0A1T5F0"/>
<dbReference type="EMBL" id="CDHN01000001">
    <property type="protein sequence ID" value="CEJ80559.1"/>
    <property type="molecule type" value="Genomic_DNA"/>
</dbReference>
<dbReference type="PROSITE" id="PS00216">
    <property type="entry name" value="SUGAR_TRANSPORT_1"/>
    <property type="match status" value="1"/>
</dbReference>
<dbReference type="Pfam" id="PF06609">
    <property type="entry name" value="TRI12"/>
    <property type="match status" value="1"/>
</dbReference>
<dbReference type="Proteomes" id="UP000039046">
    <property type="component" value="Unassembled WGS sequence"/>
</dbReference>
<reference evidence="9 10" key="1">
    <citation type="journal article" date="2015" name="Genome Announc.">
        <title>Draft Genome Sequence and Gene Annotation of the Entomopathogenic Fungus Verticillium hemipterigenum.</title>
        <authorList>
            <person name="Horn F."/>
            <person name="Habel A."/>
            <person name="Scharf D.H."/>
            <person name="Dworschak J."/>
            <person name="Brakhage A.A."/>
            <person name="Guthke R."/>
            <person name="Hertweck C."/>
            <person name="Linde J."/>
        </authorList>
    </citation>
    <scope>NUCLEOTIDE SEQUENCE [LARGE SCALE GENOMIC DNA]</scope>
</reference>
<dbReference type="InterPro" id="IPR020846">
    <property type="entry name" value="MFS_dom"/>
</dbReference>
<feature type="transmembrane region" description="Helical" evidence="7">
    <location>
        <begin position="270"/>
        <end position="287"/>
    </location>
</feature>
<feature type="transmembrane region" description="Helical" evidence="7">
    <location>
        <begin position="527"/>
        <end position="546"/>
    </location>
</feature>
<gene>
    <name evidence="9" type="ORF">VHEMI00735</name>
</gene>
<dbReference type="InterPro" id="IPR036259">
    <property type="entry name" value="MFS_trans_sf"/>
</dbReference>
<feature type="transmembrane region" description="Helical" evidence="7">
    <location>
        <begin position="127"/>
        <end position="147"/>
    </location>
</feature>
<evidence type="ECO:0000313" key="9">
    <source>
        <dbReference type="EMBL" id="CEJ80559.1"/>
    </source>
</evidence>
<dbReference type="PANTHER" id="PTHR23501:SF195">
    <property type="entry name" value="PEP5"/>
    <property type="match status" value="1"/>
</dbReference>
<feature type="transmembrane region" description="Helical" evidence="7">
    <location>
        <begin position="237"/>
        <end position="258"/>
    </location>
</feature>
<keyword evidence="4 7" id="KW-1133">Transmembrane helix</keyword>
<evidence type="ECO:0000256" key="2">
    <source>
        <dbReference type="ARBA" id="ARBA00022448"/>
    </source>
</evidence>
<feature type="transmembrane region" description="Helical" evidence="7">
    <location>
        <begin position="195"/>
        <end position="216"/>
    </location>
</feature>
<evidence type="ECO:0000259" key="8">
    <source>
        <dbReference type="PROSITE" id="PS50850"/>
    </source>
</evidence>